<feature type="transmembrane region" description="Helical" evidence="9">
    <location>
        <begin position="53"/>
        <end position="70"/>
    </location>
</feature>
<gene>
    <name evidence="12" type="ORF">ENL70_00155</name>
</gene>
<sequence length="304" mass="34494">MQLSEHHHHEQLHKISDINDIKLFLVIILNFGISFFEIIGGILSGSVSLFSDAMHNFSDGLSVLISYIAIKIQNKKNDEKRTFGYKRSGIISAFINSLILIFISLFLFKEAYERFLHPANINSSIIISVAFLATIANFLGVLLLHKGSRENMNIKSSYLHLLGDTLSSIGVIIAGILIFLFHKNWVDPFIAVLIGMYILKESFDILKNSTNILFEGVPNNIDIYKIVEEIKKIDGVIDVHHVHIWCLNEDNINFEAHVDVEDVLVSHTKKIIDEIEEKLKRFGINHVTIQFEHNFCVGVGVIKN</sequence>
<dbReference type="InterPro" id="IPR050681">
    <property type="entry name" value="CDF/SLC30A"/>
</dbReference>
<feature type="transmembrane region" description="Helical" evidence="9">
    <location>
        <begin position="121"/>
        <end position="145"/>
    </location>
</feature>
<name>A0A7C5KCS3_9BACT</name>
<protein>
    <submittedName>
        <fullName evidence="12">Cation transporter</fullName>
    </submittedName>
</protein>
<dbReference type="Gene3D" id="1.20.1510.10">
    <property type="entry name" value="Cation efflux protein transmembrane domain"/>
    <property type="match status" value="1"/>
</dbReference>
<evidence type="ECO:0000259" key="10">
    <source>
        <dbReference type="Pfam" id="PF01545"/>
    </source>
</evidence>
<evidence type="ECO:0000256" key="5">
    <source>
        <dbReference type="ARBA" id="ARBA00022906"/>
    </source>
</evidence>
<evidence type="ECO:0000256" key="1">
    <source>
        <dbReference type="ARBA" id="ARBA00004141"/>
    </source>
</evidence>
<dbReference type="PANTHER" id="PTHR11562:SF17">
    <property type="entry name" value="RE54080P-RELATED"/>
    <property type="match status" value="1"/>
</dbReference>
<feature type="transmembrane region" description="Helical" evidence="9">
    <location>
        <begin position="157"/>
        <end position="179"/>
    </location>
</feature>
<organism evidence="12">
    <name type="scientific">Thermodesulfobium narugense</name>
    <dbReference type="NCBI Taxonomy" id="184064"/>
    <lineage>
        <taxon>Bacteria</taxon>
        <taxon>Pseudomonadati</taxon>
        <taxon>Thermodesulfobiota</taxon>
        <taxon>Thermodesulfobiia</taxon>
        <taxon>Thermodesulfobiales</taxon>
        <taxon>Thermodesulfobiaceae</taxon>
        <taxon>Thermodesulfobium</taxon>
    </lineage>
</organism>
<dbReference type="InterPro" id="IPR027469">
    <property type="entry name" value="Cation_efflux_TMD_sf"/>
</dbReference>
<comment type="caution">
    <text evidence="12">The sequence shown here is derived from an EMBL/GenBank/DDBJ whole genome shotgun (WGS) entry which is preliminary data.</text>
</comment>
<accession>A0A7C5KCS3</accession>
<dbReference type="EMBL" id="DRUY01000005">
    <property type="protein sequence ID" value="HHI64943.1"/>
    <property type="molecule type" value="Genomic_DNA"/>
</dbReference>
<dbReference type="GO" id="GO:0005385">
    <property type="term" value="F:zinc ion transmembrane transporter activity"/>
    <property type="evidence" value="ECO:0007669"/>
    <property type="project" value="TreeGrafter"/>
</dbReference>
<keyword evidence="5" id="KW-0864">Zinc transport</keyword>
<evidence type="ECO:0000256" key="3">
    <source>
        <dbReference type="ARBA" id="ARBA00022448"/>
    </source>
</evidence>
<keyword evidence="5" id="KW-0862">Zinc</keyword>
<evidence type="ECO:0000256" key="7">
    <source>
        <dbReference type="ARBA" id="ARBA00023065"/>
    </source>
</evidence>
<evidence type="ECO:0000259" key="11">
    <source>
        <dbReference type="Pfam" id="PF16916"/>
    </source>
</evidence>
<keyword evidence="7" id="KW-0406">Ion transport</keyword>
<evidence type="ECO:0000313" key="12">
    <source>
        <dbReference type="EMBL" id="HHI64943.1"/>
    </source>
</evidence>
<evidence type="ECO:0000256" key="2">
    <source>
        <dbReference type="ARBA" id="ARBA00008873"/>
    </source>
</evidence>
<feature type="domain" description="Cation efflux protein cytoplasmic" evidence="11">
    <location>
        <begin position="218"/>
        <end position="293"/>
    </location>
</feature>
<dbReference type="AlphaFoldDB" id="A0A7C5KCS3"/>
<keyword evidence="3" id="KW-0813">Transport</keyword>
<dbReference type="InterPro" id="IPR036837">
    <property type="entry name" value="Cation_efflux_CTD_sf"/>
</dbReference>
<dbReference type="NCBIfam" id="TIGR01297">
    <property type="entry name" value="CDF"/>
    <property type="match status" value="1"/>
</dbReference>
<reference evidence="12" key="1">
    <citation type="journal article" date="2020" name="mSystems">
        <title>Genome- and Community-Level Interaction Insights into Carbon Utilization and Element Cycling Functions of Hydrothermarchaeota in Hydrothermal Sediment.</title>
        <authorList>
            <person name="Zhou Z."/>
            <person name="Liu Y."/>
            <person name="Xu W."/>
            <person name="Pan J."/>
            <person name="Luo Z.H."/>
            <person name="Li M."/>
        </authorList>
    </citation>
    <scope>NUCLEOTIDE SEQUENCE [LARGE SCALE GENOMIC DNA]</scope>
    <source>
        <strain evidence="12">SpSt-1019</strain>
    </source>
</reference>
<dbReference type="Pfam" id="PF01545">
    <property type="entry name" value="Cation_efflux"/>
    <property type="match status" value="1"/>
</dbReference>
<proteinExistence type="inferred from homology"/>
<evidence type="ECO:0000256" key="4">
    <source>
        <dbReference type="ARBA" id="ARBA00022692"/>
    </source>
</evidence>
<dbReference type="PANTHER" id="PTHR11562">
    <property type="entry name" value="CATION EFFLUX PROTEIN/ ZINC TRANSPORTER"/>
    <property type="match status" value="1"/>
</dbReference>
<feature type="transmembrane region" description="Helical" evidence="9">
    <location>
        <begin position="90"/>
        <end position="109"/>
    </location>
</feature>
<dbReference type="InterPro" id="IPR058533">
    <property type="entry name" value="Cation_efflux_TM"/>
</dbReference>
<evidence type="ECO:0000256" key="8">
    <source>
        <dbReference type="ARBA" id="ARBA00023136"/>
    </source>
</evidence>
<dbReference type="SUPFAM" id="SSF160240">
    <property type="entry name" value="Cation efflux protein cytoplasmic domain-like"/>
    <property type="match status" value="1"/>
</dbReference>
<keyword evidence="8 9" id="KW-0472">Membrane</keyword>
<comment type="subcellular location">
    <subcellularLocation>
        <location evidence="1">Membrane</location>
        <topology evidence="1">Multi-pass membrane protein</topology>
    </subcellularLocation>
</comment>
<feature type="domain" description="Cation efflux protein transmembrane" evidence="10">
    <location>
        <begin position="23"/>
        <end position="213"/>
    </location>
</feature>
<keyword evidence="4 9" id="KW-0812">Transmembrane</keyword>
<feature type="transmembrane region" description="Helical" evidence="9">
    <location>
        <begin position="21"/>
        <end position="47"/>
    </location>
</feature>
<keyword evidence="6 9" id="KW-1133">Transmembrane helix</keyword>
<dbReference type="InterPro" id="IPR002524">
    <property type="entry name" value="Cation_efflux"/>
</dbReference>
<dbReference type="InterPro" id="IPR027470">
    <property type="entry name" value="Cation_efflux_CTD"/>
</dbReference>
<evidence type="ECO:0000256" key="9">
    <source>
        <dbReference type="SAM" id="Phobius"/>
    </source>
</evidence>
<dbReference type="Pfam" id="PF16916">
    <property type="entry name" value="ZT_dimer"/>
    <property type="match status" value="1"/>
</dbReference>
<dbReference type="SUPFAM" id="SSF161111">
    <property type="entry name" value="Cation efflux protein transmembrane domain-like"/>
    <property type="match status" value="1"/>
</dbReference>
<evidence type="ECO:0000256" key="6">
    <source>
        <dbReference type="ARBA" id="ARBA00022989"/>
    </source>
</evidence>
<comment type="similarity">
    <text evidence="2">Belongs to the cation diffusion facilitator (CDF) transporter (TC 2.A.4) family. SLC30A subfamily.</text>
</comment>
<dbReference type="GO" id="GO:0005886">
    <property type="term" value="C:plasma membrane"/>
    <property type="evidence" value="ECO:0007669"/>
    <property type="project" value="TreeGrafter"/>
</dbReference>